<dbReference type="HOGENOM" id="CLU_3377283_0_0_1"/>
<proteinExistence type="predicted"/>
<accession>A0A0A2KBP3</accession>
<dbReference type="EMBL" id="JQGA01001515">
    <property type="protein sequence ID" value="KGO65242.1"/>
    <property type="molecule type" value="Genomic_DNA"/>
</dbReference>
<evidence type="ECO:0000313" key="2">
    <source>
        <dbReference type="Proteomes" id="UP000030104"/>
    </source>
</evidence>
<dbReference type="AlphaFoldDB" id="A0A0A2KBP3"/>
<name>A0A0A2KBP3_PENIT</name>
<gene>
    <name evidence="1" type="ORF">PITC_072370</name>
</gene>
<sequence>MVALWMFVALGYLLLYAFAGMQTQEWSVVINRIAN</sequence>
<organism evidence="1 2">
    <name type="scientific">Penicillium italicum</name>
    <name type="common">Blue mold</name>
    <dbReference type="NCBI Taxonomy" id="40296"/>
    <lineage>
        <taxon>Eukaryota</taxon>
        <taxon>Fungi</taxon>
        <taxon>Dikarya</taxon>
        <taxon>Ascomycota</taxon>
        <taxon>Pezizomycotina</taxon>
        <taxon>Eurotiomycetes</taxon>
        <taxon>Eurotiomycetidae</taxon>
        <taxon>Eurotiales</taxon>
        <taxon>Aspergillaceae</taxon>
        <taxon>Penicillium</taxon>
    </lineage>
</organism>
<reference evidence="1 2" key="1">
    <citation type="journal article" date="2015" name="Mol. Plant Microbe Interact.">
        <title>Genome, transcriptome, and functional analyses of Penicillium expansum provide new insights into secondary metabolism and pathogenicity.</title>
        <authorList>
            <person name="Ballester A.R."/>
            <person name="Marcet-Houben M."/>
            <person name="Levin E."/>
            <person name="Sela N."/>
            <person name="Selma-Lazaro C."/>
            <person name="Carmona L."/>
            <person name="Wisniewski M."/>
            <person name="Droby S."/>
            <person name="Gonzalez-Candelas L."/>
            <person name="Gabaldon T."/>
        </authorList>
    </citation>
    <scope>NUCLEOTIDE SEQUENCE [LARGE SCALE GENOMIC DNA]</scope>
    <source>
        <strain evidence="1 2">PHI-1</strain>
    </source>
</reference>
<evidence type="ECO:0000313" key="1">
    <source>
        <dbReference type="EMBL" id="KGO65242.1"/>
    </source>
</evidence>
<dbReference type="Proteomes" id="UP000030104">
    <property type="component" value="Unassembled WGS sequence"/>
</dbReference>
<protein>
    <submittedName>
        <fullName evidence="1">Uncharacterized protein</fullName>
    </submittedName>
</protein>
<comment type="caution">
    <text evidence="1">The sequence shown here is derived from an EMBL/GenBank/DDBJ whole genome shotgun (WGS) entry which is preliminary data.</text>
</comment>
<keyword evidence="2" id="KW-1185">Reference proteome</keyword>